<reference evidence="2" key="1">
    <citation type="journal article" date="2020" name="Nature">
        <title>Giant virus diversity and host interactions through global metagenomics.</title>
        <authorList>
            <person name="Schulz F."/>
            <person name="Roux S."/>
            <person name="Paez-Espino D."/>
            <person name="Jungbluth S."/>
            <person name="Walsh D.A."/>
            <person name="Denef V.J."/>
            <person name="McMahon K.D."/>
            <person name="Konstantinidis K.T."/>
            <person name="Eloe-Fadrosh E.A."/>
            <person name="Kyrpides N.C."/>
            <person name="Woyke T."/>
        </authorList>
    </citation>
    <scope>NUCLEOTIDE SEQUENCE</scope>
    <source>
        <strain evidence="2">GVMAG-S-3300012000-53</strain>
    </source>
</reference>
<evidence type="ECO:0000256" key="1">
    <source>
        <dbReference type="SAM" id="Coils"/>
    </source>
</evidence>
<accession>A0A6C0KJW3</accession>
<feature type="coiled-coil region" evidence="1">
    <location>
        <begin position="5"/>
        <end position="65"/>
    </location>
</feature>
<proteinExistence type="predicted"/>
<organism evidence="2">
    <name type="scientific">viral metagenome</name>
    <dbReference type="NCBI Taxonomy" id="1070528"/>
    <lineage>
        <taxon>unclassified sequences</taxon>
        <taxon>metagenomes</taxon>
        <taxon>organismal metagenomes</taxon>
    </lineage>
</organism>
<dbReference type="AlphaFoldDB" id="A0A6C0KJW3"/>
<evidence type="ECO:0000313" key="2">
    <source>
        <dbReference type="EMBL" id="QHU16970.1"/>
    </source>
</evidence>
<sequence>MENTINEVIKENILLKEENEKLKKLLENYNNSRKSYYEKNKELVNEKAKERLKKLAQENPDKLKEINRRAYLKRKEKIKNNGEIKEN</sequence>
<name>A0A6C0KJW3_9ZZZZ</name>
<dbReference type="EMBL" id="MN740893">
    <property type="protein sequence ID" value="QHU16970.1"/>
    <property type="molecule type" value="Genomic_DNA"/>
</dbReference>
<keyword evidence="1" id="KW-0175">Coiled coil</keyword>
<protein>
    <submittedName>
        <fullName evidence="2">Uncharacterized protein</fullName>
    </submittedName>
</protein>